<dbReference type="PANTHER" id="PTHR33210">
    <property type="entry name" value="PROTODERMAL FACTOR 1"/>
    <property type="match status" value="1"/>
</dbReference>
<protein>
    <submittedName>
        <fullName evidence="2">Uncharacterized protein</fullName>
    </submittedName>
</protein>
<dbReference type="EMBL" id="JBDFQZ010000014">
    <property type="protein sequence ID" value="KAK9666827.1"/>
    <property type="molecule type" value="Genomic_DNA"/>
</dbReference>
<keyword evidence="3" id="KW-1185">Reference proteome</keyword>
<dbReference type="AlphaFoldDB" id="A0AAW1GPY6"/>
<dbReference type="PANTHER" id="PTHR33210:SF24">
    <property type="entry name" value="POLLEN OLE E 1 ALLERGEN AND EXTENSIN FAMILY PROTEIN"/>
    <property type="match status" value="1"/>
</dbReference>
<reference evidence="2" key="1">
    <citation type="submission" date="2024-03" db="EMBL/GenBank/DDBJ databases">
        <title>WGS assembly of Saponaria officinalis var. Norfolk2.</title>
        <authorList>
            <person name="Jenkins J."/>
            <person name="Shu S."/>
            <person name="Grimwood J."/>
            <person name="Barry K."/>
            <person name="Goodstein D."/>
            <person name="Schmutz J."/>
            <person name="Leebens-Mack J."/>
            <person name="Osbourn A."/>
        </authorList>
    </citation>
    <scope>NUCLEOTIDE SEQUENCE [LARGE SCALE GENOMIC DNA]</scope>
    <source>
        <strain evidence="2">JIC</strain>
    </source>
</reference>
<evidence type="ECO:0000313" key="3">
    <source>
        <dbReference type="Proteomes" id="UP001443914"/>
    </source>
</evidence>
<sequence length="296" mass="32954">MEFHHHFLFLLISLAPVVPIYGQLDAVLVTGSVFYDRCTDGEVSVNDYPLSGMSIQIWFSSGCYANEFGLYTITSTGGTNFSSGCYAKLLSSHSGISCTHTYLRLLTPATLFKVVAMYYTDPILCQPTHQPNPSFCSSTPPSRPPVPPAVPSPAIAFTGVPPMPLRLPSPYVDDAFCPFHYWIKPQYWCHWMTLQPNTSVSYVLGPLSITKFGNNISLKRALMGRGDPYRALLREAVTYLLNVYNSLAYAEYQIFDVSYLFNHALVSNSTHKVLRVAENLKRANSGAHTHTPCYLN</sequence>
<feature type="signal peptide" evidence="1">
    <location>
        <begin position="1"/>
        <end position="22"/>
    </location>
</feature>
<comment type="caution">
    <text evidence="2">The sequence shown here is derived from an EMBL/GenBank/DDBJ whole genome shotgun (WGS) entry which is preliminary data.</text>
</comment>
<feature type="chain" id="PRO_5043968279" evidence="1">
    <location>
        <begin position="23"/>
        <end position="296"/>
    </location>
</feature>
<dbReference type="Proteomes" id="UP001443914">
    <property type="component" value="Unassembled WGS sequence"/>
</dbReference>
<proteinExistence type="predicted"/>
<dbReference type="InterPro" id="IPR039923">
    <property type="entry name" value="Protodermal_1"/>
</dbReference>
<accession>A0AAW1GPY6</accession>
<gene>
    <name evidence="2" type="ORF">RND81_14G214100</name>
</gene>
<organism evidence="2 3">
    <name type="scientific">Saponaria officinalis</name>
    <name type="common">Common soapwort</name>
    <name type="synonym">Lychnis saponaria</name>
    <dbReference type="NCBI Taxonomy" id="3572"/>
    <lineage>
        <taxon>Eukaryota</taxon>
        <taxon>Viridiplantae</taxon>
        <taxon>Streptophyta</taxon>
        <taxon>Embryophyta</taxon>
        <taxon>Tracheophyta</taxon>
        <taxon>Spermatophyta</taxon>
        <taxon>Magnoliopsida</taxon>
        <taxon>eudicotyledons</taxon>
        <taxon>Gunneridae</taxon>
        <taxon>Pentapetalae</taxon>
        <taxon>Caryophyllales</taxon>
        <taxon>Caryophyllaceae</taxon>
        <taxon>Caryophylleae</taxon>
        <taxon>Saponaria</taxon>
    </lineage>
</organism>
<evidence type="ECO:0000313" key="2">
    <source>
        <dbReference type="EMBL" id="KAK9666827.1"/>
    </source>
</evidence>
<evidence type="ECO:0000256" key="1">
    <source>
        <dbReference type="SAM" id="SignalP"/>
    </source>
</evidence>
<keyword evidence="1" id="KW-0732">Signal</keyword>
<name>A0AAW1GPY6_SAPOF</name>